<gene>
    <name evidence="2" type="ORF">B2M26_07855</name>
</gene>
<evidence type="ECO:0000313" key="2">
    <source>
        <dbReference type="EMBL" id="OPG16217.1"/>
    </source>
</evidence>
<dbReference type="RefSeq" id="WP_079290509.1">
    <property type="nucleotide sequence ID" value="NZ_MWPS01000021.1"/>
</dbReference>
<comment type="caution">
    <text evidence="2">The sequence shown here is derived from an EMBL/GenBank/DDBJ whole genome shotgun (WGS) entry which is preliminary data.</text>
</comment>
<comment type="similarity">
    <text evidence="1">Belongs to the UPF0749 family.</text>
</comment>
<evidence type="ECO:0000313" key="3">
    <source>
        <dbReference type="Proteomes" id="UP000190229"/>
    </source>
</evidence>
<evidence type="ECO:0000256" key="1">
    <source>
        <dbReference type="ARBA" id="ARBA00009108"/>
    </source>
</evidence>
<reference evidence="2 3" key="1">
    <citation type="submission" date="2017-02" db="EMBL/GenBank/DDBJ databases">
        <title>Draft genome of Acidibacillus ferrooxidans Huett2.</title>
        <authorList>
            <person name="Schopf S."/>
        </authorList>
    </citation>
    <scope>NUCLEOTIDE SEQUENCE [LARGE SCALE GENOMIC DNA]</scope>
    <source>
        <strain evidence="2 3">Huett2</strain>
    </source>
</reference>
<sequence>MPFQRYSVTGVAVLLGVMIGLEFHMNRTSPTIAYSSYLNATDALSQAIQRTPIVSRQLAAARAQLKTLEDASEHTAKGYLKLQSELRSVEKQSGLTSWVGSGIAIQIAYDPNLPVIPGLRFVDEATQLRMVVNILESAGAQAIAINGQRLVTTSSIRSVMGLNAAQGPFSSAVQINEQPVDAPYVIQAAGNPTQLASVLSAEGFADQFRILDQAFRVTLFRAPHLLTLPAYTGPLPGAYAKESLNA</sequence>
<protein>
    <recommendedName>
        <fullName evidence="4">DUF881 domain-containing protein</fullName>
    </recommendedName>
</protein>
<dbReference type="Proteomes" id="UP000190229">
    <property type="component" value="Unassembled WGS sequence"/>
</dbReference>
<dbReference type="EMBL" id="MWPS01000021">
    <property type="protein sequence ID" value="OPG16217.1"/>
    <property type="molecule type" value="Genomic_DNA"/>
</dbReference>
<name>A0A1V4ETF5_9BACL</name>
<proteinExistence type="inferred from homology"/>
<accession>A0A1V4ETF5</accession>
<dbReference type="Gene3D" id="3.30.70.1880">
    <property type="entry name" value="Protein of unknown function DUF881"/>
    <property type="match status" value="1"/>
</dbReference>
<keyword evidence="3" id="KW-1185">Reference proteome</keyword>
<dbReference type="PANTHER" id="PTHR37313:SF2">
    <property type="entry name" value="UPF0749 PROTEIN YLXX"/>
    <property type="match status" value="1"/>
</dbReference>
<dbReference type="InterPro" id="IPR010273">
    <property type="entry name" value="DUF881"/>
</dbReference>
<dbReference type="AlphaFoldDB" id="A0A1V4ETF5"/>
<dbReference type="PANTHER" id="PTHR37313">
    <property type="entry name" value="UPF0749 PROTEIN RV1825"/>
    <property type="match status" value="1"/>
</dbReference>
<evidence type="ECO:0008006" key="4">
    <source>
        <dbReference type="Google" id="ProtNLM"/>
    </source>
</evidence>
<dbReference type="Pfam" id="PF05949">
    <property type="entry name" value="DUF881"/>
    <property type="match status" value="1"/>
</dbReference>
<organism evidence="2 3">
    <name type="scientific">Ferroacidibacillus organovorans</name>
    <dbReference type="NCBI Taxonomy" id="1765683"/>
    <lineage>
        <taxon>Bacteria</taxon>
        <taxon>Bacillati</taxon>
        <taxon>Bacillota</taxon>
        <taxon>Bacilli</taxon>
        <taxon>Bacillales</taxon>
        <taxon>Alicyclobacillaceae</taxon>
        <taxon>Ferroacidibacillus</taxon>
    </lineage>
</organism>